<dbReference type="Pfam" id="PF07228">
    <property type="entry name" value="SpoIIE"/>
    <property type="match status" value="1"/>
</dbReference>
<organism evidence="4 5">
    <name type="scientific">Teretinema zuelzerae</name>
    <dbReference type="NCBI Taxonomy" id="156"/>
    <lineage>
        <taxon>Bacteria</taxon>
        <taxon>Pseudomonadati</taxon>
        <taxon>Spirochaetota</taxon>
        <taxon>Spirochaetia</taxon>
        <taxon>Spirochaetales</taxon>
        <taxon>Treponemataceae</taxon>
        <taxon>Teretinema</taxon>
    </lineage>
</organism>
<keyword evidence="5" id="KW-1185">Reference proteome</keyword>
<feature type="transmembrane region" description="Helical" evidence="2">
    <location>
        <begin position="174"/>
        <end position="192"/>
    </location>
</feature>
<dbReference type="EMBL" id="JAINWA010000001">
    <property type="protein sequence ID" value="MCD1653946.1"/>
    <property type="molecule type" value="Genomic_DNA"/>
</dbReference>
<feature type="transmembrane region" description="Helical" evidence="2">
    <location>
        <begin position="229"/>
        <end position="249"/>
    </location>
</feature>
<comment type="caution">
    <text evidence="4">The sequence shown here is derived from an EMBL/GenBank/DDBJ whole genome shotgun (WGS) entry which is preliminary data.</text>
</comment>
<name>A0AAE3EHK7_9SPIR</name>
<dbReference type="Gene3D" id="3.60.40.10">
    <property type="entry name" value="PPM-type phosphatase domain"/>
    <property type="match status" value="1"/>
</dbReference>
<dbReference type="PANTHER" id="PTHR43156">
    <property type="entry name" value="STAGE II SPORULATION PROTEIN E-RELATED"/>
    <property type="match status" value="1"/>
</dbReference>
<feature type="transmembrane region" description="Helical" evidence="2">
    <location>
        <begin position="97"/>
        <end position="119"/>
    </location>
</feature>
<dbReference type="GO" id="GO:0016791">
    <property type="term" value="F:phosphatase activity"/>
    <property type="evidence" value="ECO:0007669"/>
    <property type="project" value="TreeGrafter"/>
</dbReference>
<proteinExistence type="predicted"/>
<accession>A0AAE3EHK7</accession>
<dbReference type="InterPro" id="IPR052016">
    <property type="entry name" value="Bact_Sigma-Reg"/>
</dbReference>
<dbReference type="SMART" id="SM00331">
    <property type="entry name" value="PP2C_SIG"/>
    <property type="match status" value="1"/>
</dbReference>
<evidence type="ECO:0000256" key="2">
    <source>
        <dbReference type="SAM" id="Phobius"/>
    </source>
</evidence>
<evidence type="ECO:0000256" key="1">
    <source>
        <dbReference type="ARBA" id="ARBA00022801"/>
    </source>
</evidence>
<reference evidence="4" key="1">
    <citation type="submission" date="2021-08" db="EMBL/GenBank/DDBJ databases">
        <title>Comparative analyses of Brucepasteria parasyntrophica and Teretinema zuelzerae.</title>
        <authorList>
            <person name="Song Y."/>
            <person name="Brune A."/>
        </authorList>
    </citation>
    <scope>NUCLEOTIDE SEQUENCE</scope>
    <source>
        <strain evidence="4">DSM 1903</strain>
    </source>
</reference>
<evidence type="ECO:0000313" key="5">
    <source>
        <dbReference type="Proteomes" id="UP001198163"/>
    </source>
</evidence>
<feature type="transmembrane region" description="Helical" evidence="2">
    <location>
        <begin position="60"/>
        <end position="85"/>
    </location>
</feature>
<keyword evidence="1" id="KW-0378">Hydrolase</keyword>
<dbReference type="Proteomes" id="UP001198163">
    <property type="component" value="Unassembled WGS sequence"/>
</dbReference>
<dbReference type="InterPro" id="IPR001932">
    <property type="entry name" value="PPM-type_phosphatase-like_dom"/>
</dbReference>
<dbReference type="RefSeq" id="WP_230753600.1">
    <property type="nucleotide sequence ID" value="NZ_JAINWA010000001.1"/>
</dbReference>
<keyword evidence="2" id="KW-1133">Transmembrane helix</keyword>
<protein>
    <submittedName>
        <fullName evidence="4">SpoIIE family protein phosphatase</fullName>
    </submittedName>
</protein>
<dbReference type="SUPFAM" id="SSF81606">
    <property type="entry name" value="PP2C-like"/>
    <property type="match status" value="1"/>
</dbReference>
<feature type="domain" description="PPM-type phosphatase" evidence="3">
    <location>
        <begin position="488"/>
        <end position="706"/>
    </location>
</feature>
<keyword evidence="2" id="KW-0812">Transmembrane</keyword>
<feature type="transmembrane region" description="Helical" evidence="2">
    <location>
        <begin position="6"/>
        <end position="23"/>
    </location>
</feature>
<keyword evidence="2" id="KW-0472">Membrane</keyword>
<feature type="transmembrane region" description="Helical" evidence="2">
    <location>
        <begin position="198"/>
        <end position="217"/>
    </location>
</feature>
<feature type="transmembrane region" description="Helical" evidence="2">
    <location>
        <begin position="255"/>
        <end position="280"/>
    </location>
</feature>
<evidence type="ECO:0000313" key="4">
    <source>
        <dbReference type="EMBL" id="MCD1653946.1"/>
    </source>
</evidence>
<dbReference type="SUPFAM" id="SSF55781">
    <property type="entry name" value="GAF domain-like"/>
    <property type="match status" value="1"/>
</dbReference>
<gene>
    <name evidence="4" type="ORF">K7J14_04445</name>
</gene>
<feature type="transmembrane region" description="Helical" evidence="2">
    <location>
        <begin position="35"/>
        <end position="54"/>
    </location>
</feature>
<sequence length="709" mass="79197">MNLLIFSYLLALFLFSFSYYLDARSEKTTSLFTSISMTAAFVSLFSGLGANLLYTGNVTIGVLAVRVALLCFAILSLSLMKFCAAIPYQTRNIFLNFLYWVFVIAALYLVFIHGISVTIGSDKKFTLWSGLVMGTLSGIRLYAVIFVYGIPGLTVFSLVARALGIRSRIYQQRLLLVALSILASFAVSWFLFQLSSVYGWAFPLIPFGLAVLIVLLYRSVTVTTLFDRSLVIATLTNFLLLSVIFSFLSGLTSALVIRVVPFVSAILVLLTALTVVILLLRDKASSILRRYIRIGSDYEADLEKGLDSIDFSSRDENVVERTVSLLSTYVECSSVDILVSNDKGSLTSVYSTTGIKTEVPIDSKGIDFLLNHNESIILKTQAISHHSYADVKNDLLKIFEPTRSDAFILLREGHRVIGLILLGQKKRGAEYTDYDYTVLSKLYSNFFLVLYYLKNIANESVVLTVDREIEFSGQIISSIQDNIDRIDHPKVDVDFITRSARKLGGDFIDFIKLGEDKYLYVMGDVSGKGLNASMSMVILKSVLRTFLAETSDFKQLVVKVNLFIKNNLPKGTFFAGVFGIIDFSTNTMFYINCGVPAMFLYTAAYNNAIEIQGDGKVLGFVKDIAKYIKVKKIVMNPQDIILLTTDGLVDSTNLRGERFGKDRVQRMLMDNRSYPAGRMAQFLCDSLGEFVSRELEDDITVLVFKYLSK</sequence>
<dbReference type="PANTHER" id="PTHR43156:SF2">
    <property type="entry name" value="STAGE II SPORULATION PROTEIN E"/>
    <property type="match status" value="1"/>
</dbReference>
<feature type="transmembrane region" description="Helical" evidence="2">
    <location>
        <begin position="139"/>
        <end position="162"/>
    </location>
</feature>
<evidence type="ECO:0000259" key="3">
    <source>
        <dbReference type="SMART" id="SM00331"/>
    </source>
</evidence>
<dbReference type="AlphaFoldDB" id="A0AAE3EHK7"/>
<dbReference type="InterPro" id="IPR036457">
    <property type="entry name" value="PPM-type-like_dom_sf"/>
</dbReference>